<dbReference type="PANTHER" id="PTHR36694:SF11">
    <property type="entry name" value="LP21121P-RELATED"/>
    <property type="match status" value="1"/>
</dbReference>
<organism evidence="2">
    <name type="scientific">Ixodes ricinus</name>
    <name type="common">Common tick</name>
    <name type="synonym">Acarus ricinus</name>
    <dbReference type="NCBI Taxonomy" id="34613"/>
    <lineage>
        <taxon>Eukaryota</taxon>
        <taxon>Metazoa</taxon>
        <taxon>Ecdysozoa</taxon>
        <taxon>Arthropoda</taxon>
        <taxon>Chelicerata</taxon>
        <taxon>Arachnida</taxon>
        <taxon>Acari</taxon>
        <taxon>Parasitiformes</taxon>
        <taxon>Ixodida</taxon>
        <taxon>Ixodoidea</taxon>
        <taxon>Ixodidae</taxon>
        <taxon>Ixodinae</taxon>
        <taxon>Ixodes</taxon>
    </lineage>
</organism>
<feature type="transmembrane region" description="Helical" evidence="1">
    <location>
        <begin position="97"/>
        <end position="123"/>
    </location>
</feature>
<keyword evidence="1" id="KW-0472">Membrane</keyword>
<feature type="transmembrane region" description="Helical" evidence="1">
    <location>
        <begin position="63"/>
        <end position="85"/>
    </location>
</feature>
<name>A0A131XSJ9_IXORI</name>
<accession>A0A131XSJ9</accession>
<protein>
    <submittedName>
        <fullName evidence="2">Putative conserved plasma membrane protein</fullName>
    </submittedName>
</protein>
<feature type="transmembrane region" description="Helical" evidence="1">
    <location>
        <begin position="20"/>
        <end position="43"/>
    </location>
</feature>
<keyword evidence="1" id="KW-0812">Transmembrane</keyword>
<dbReference type="EMBL" id="GEFM01006621">
    <property type="protein sequence ID" value="JAP69175.1"/>
    <property type="molecule type" value="mRNA"/>
</dbReference>
<proteinExistence type="evidence at transcript level"/>
<dbReference type="PANTHER" id="PTHR36694">
    <property type="entry name" value="PASIFLORA 1, ISOFORM A-RELATED"/>
    <property type="match status" value="1"/>
</dbReference>
<evidence type="ECO:0000256" key="1">
    <source>
        <dbReference type="SAM" id="Phobius"/>
    </source>
</evidence>
<dbReference type="InterPro" id="IPR031720">
    <property type="entry name" value="DUF4728"/>
</dbReference>
<evidence type="ECO:0000313" key="2">
    <source>
        <dbReference type="EMBL" id="JAP69175.1"/>
    </source>
</evidence>
<sequence>MVYLTHCCCGCMTVRTGTKVLAILSVIGSLIGLITYATVAVNYKKVLEVYDEYPEMKSLLESAFGIIVAYIVICAIGLIVSSLCVRGAYTDQRHYILPYLVFDAMILVVQGILAIITIIVVVVNGATQFLGIVCSLILSLCLGIYFFMVVLSFYKQLANAANNPGIGMVPAAHSVPPGTYVPPPGYSPAAPAPQYYPDSKMGVV</sequence>
<dbReference type="Pfam" id="PF15860">
    <property type="entry name" value="DUF4728"/>
    <property type="match status" value="1"/>
</dbReference>
<feature type="transmembrane region" description="Helical" evidence="1">
    <location>
        <begin position="129"/>
        <end position="154"/>
    </location>
</feature>
<reference evidence="2" key="1">
    <citation type="submission" date="2016-02" db="EMBL/GenBank/DDBJ databases">
        <title>RNAseq analyses of the midgut from blood- or serum-fed Ixodes ricinus ticks.</title>
        <authorList>
            <person name="Perner J."/>
            <person name="Provaznik J."/>
            <person name="Schrenkova J."/>
            <person name="Urbanova V."/>
            <person name="Ribeiro J.M."/>
            <person name="Kopacek P."/>
        </authorList>
    </citation>
    <scope>NUCLEOTIDE SEQUENCE</scope>
    <source>
        <tissue evidence="2">Gut</tissue>
    </source>
</reference>
<keyword evidence="1" id="KW-1133">Transmembrane helix</keyword>
<dbReference type="AlphaFoldDB" id="A0A131XSJ9"/>